<name>A0A0E9NA92_SAICN</name>
<keyword evidence="2" id="KW-1185">Reference proteome</keyword>
<evidence type="ECO:0000313" key="2">
    <source>
        <dbReference type="Proteomes" id="UP000033140"/>
    </source>
</evidence>
<reference evidence="1 2" key="2">
    <citation type="journal article" date="2014" name="J. Gen. Appl. Microbiol.">
        <title>The early diverging ascomycetous budding yeast Saitoella complicata has three histone deacetylases belonging to the Clr6, Hos2, and Rpd3 lineages.</title>
        <authorList>
            <person name="Nishida H."/>
            <person name="Matsumoto T."/>
            <person name="Kondo S."/>
            <person name="Hamamoto M."/>
            <person name="Yoshikawa H."/>
        </authorList>
    </citation>
    <scope>NUCLEOTIDE SEQUENCE [LARGE SCALE GENOMIC DNA]</scope>
    <source>
        <strain evidence="1 2">NRRL Y-17804</strain>
    </source>
</reference>
<accession>A0A0E9NA92</accession>
<dbReference type="SUPFAM" id="SSF53474">
    <property type="entry name" value="alpha/beta-Hydrolases"/>
    <property type="match status" value="1"/>
</dbReference>
<dbReference type="PANTHER" id="PTHR15394">
    <property type="entry name" value="SERINE HYDROLASE RBBP9"/>
    <property type="match status" value="1"/>
</dbReference>
<dbReference type="Pfam" id="PF06821">
    <property type="entry name" value="Ser_hydrolase"/>
    <property type="match status" value="1"/>
</dbReference>
<dbReference type="OMA" id="PXYAETH"/>
<evidence type="ECO:0000313" key="1">
    <source>
        <dbReference type="EMBL" id="GAO46749.1"/>
    </source>
</evidence>
<proteinExistence type="predicted"/>
<dbReference type="Gene3D" id="3.40.50.1820">
    <property type="entry name" value="alpha/beta hydrolase"/>
    <property type="match status" value="1"/>
</dbReference>
<comment type="caution">
    <text evidence="1">The sequence shown here is derived from an EMBL/GenBank/DDBJ whole genome shotgun (WGS) entry which is preliminary data.</text>
</comment>
<evidence type="ECO:0008006" key="3">
    <source>
        <dbReference type="Google" id="ProtNLM"/>
    </source>
</evidence>
<reference evidence="1 2" key="3">
    <citation type="journal article" date="2015" name="Genome Announc.">
        <title>Draft Genome Sequence of the Archiascomycetous Yeast Saitoella complicata.</title>
        <authorList>
            <person name="Yamauchi K."/>
            <person name="Kondo S."/>
            <person name="Hamamoto M."/>
            <person name="Takahashi Y."/>
            <person name="Ogura Y."/>
            <person name="Hayashi T."/>
            <person name="Nishida H."/>
        </authorList>
    </citation>
    <scope>NUCLEOTIDE SEQUENCE [LARGE SCALE GENOMIC DNA]</scope>
    <source>
        <strain evidence="1 2">NRRL Y-17804</strain>
    </source>
</reference>
<reference evidence="1 2" key="1">
    <citation type="journal article" date="2011" name="J. Gen. Appl. Microbiol.">
        <title>Draft genome sequencing of the enigmatic yeast Saitoella complicata.</title>
        <authorList>
            <person name="Nishida H."/>
            <person name="Hamamoto M."/>
            <person name="Sugiyama J."/>
        </authorList>
    </citation>
    <scope>NUCLEOTIDE SEQUENCE [LARGE SCALE GENOMIC DNA]</scope>
    <source>
        <strain evidence="1 2">NRRL Y-17804</strain>
    </source>
</reference>
<protein>
    <recommendedName>
        <fullName evidence="3">AB hydrolase-1 domain-containing protein</fullName>
    </recommendedName>
</protein>
<dbReference type="GO" id="GO:0016787">
    <property type="term" value="F:hydrolase activity"/>
    <property type="evidence" value="ECO:0007669"/>
    <property type="project" value="InterPro"/>
</dbReference>
<dbReference type="EMBL" id="BACD03000005">
    <property type="protein sequence ID" value="GAO46749.1"/>
    <property type="molecule type" value="Genomic_DNA"/>
</dbReference>
<dbReference type="InterPro" id="IPR010662">
    <property type="entry name" value="RBBP9/YdeN"/>
</dbReference>
<dbReference type="AlphaFoldDB" id="A0A0E9NA92"/>
<gene>
    <name evidence="1" type="ORF">G7K_0971-t1</name>
</gene>
<organism evidence="1 2">
    <name type="scientific">Saitoella complicata (strain BCRC 22490 / CBS 7301 / JCM 7358 / NBRC 10748 / NRRL Y-17804)</name>
    <dbReference type="NCBI Taxonomy" id="698492"/>
    <lineage>
        <taxon>Eukaryota</taxon>
        <taxon>Fungi</taxon>
        <taxon>Dikarya</taxon>
        <taxon>Ascomycota</taxon>
        <taxon>Taphrinomycotina</taxon>
        <taxon>Taphrinomycotina incertae sedis</taxon>
        <taxon>Saitoella</taxon>
    </lineage>
</organism>
<sequence length="275" mass="30431">MKTVRPTSYNSYQKPKMSNLKAIIIPGIGCDDIRDANWYQYFHDELEKTGLFPRGVVLRDFPDPYGAKESVWLAFIKSDIGVDEETVLIGHSSGASAAMRLTETTKVCGSLLVSAALTDQDDPTERESGYFNRPFDYAAISANNTKLLLQLSGSDDHLVPIAEQREVAEGLFGGEKTATRRYVEMEGKGHFLTEECPEVVEVLVKALEELRSKLSYGDSGYEDRICGPMSIGALPSEFGSPGRSSFSYGWARIMTMKIIRGHLAKTRTEVCCCSQ</sequence>
<dbReference type="InterPro" id="IPR029058">
    <property type="entry name" value="AB_hydrolase_fold"/>
</dbReference>
<dbReference type="PANTHER" id="PTHR15394:SF3">
    <property type="entry name" value="SERINE HYDROLASE RBBP9"/>
    <property type="match status" value="1"/>
</dbReference>
<dbReference type="Proteomes" id="UP000033140">
    <property type="component" value="Unassembled WGS sequence"/>
</dbReference>